<dbReference type="EMBL" id="BMHI01000007">
    <property type="protein sequence ID" value="GGB44922.1"/>
    <property type="molecule type" value="Genomic_DNA"/>
</dbReference>
<accession>A0A916TK05</accession>
<organism evidence="2 3">
    <name type="scientific">Flexivirga endophytica</name>
    <dbReference type="NCBI Taxonomy" id="1849103"/>
    <lineage>
        <taxon>Bacteria</taxon>
        <taxon>Bacillati</taxon>
        <taxon>Actinomycetota</taxon>
        <taxon>Actinomycetes</taxon>
        <taxon>Micrococcales</taxon>
        <taxon>Dermacoccaceae</taxon>
        <taxon>Flexivirga</taxon>
    </lineage>
</organism>
<dbReference type="PANTHER" id="PTHR41700">
    <property type="entry name" value="GCN5-RELATED N-ACETYLTRANSFERASE"/>
    <property type="match status" value="1"/>
</dbReference>
<dbReference type="RefSeq" id="WP_188838848.1">
    <property type="nucleotide sequence ID" value="NZ_BMHI01000007.1"/>
</dbReference>
<keyword evidence="3" id="KW-1185">Reference proteome</keyword>
<sequence>MPVDRALDDAAREVAASYARRSGVDVRRLQSAETQEACDLLAQIWASGRGRVPIEASLLVALLHSDNYVAGAFDGTRLVGVCVGFFTSPGQAGLHSHIAGVRRTHVGRGVGVALKLHQRAWAIGNGITTISWTYDPLVARNAYFNLHRLGARAIDYVPDFYGDMSDGLNDGHGSDRMVTRWDLAVWPPDHSAMPVGPPALELGRAREPVRITVPADAQTCRVAVPDDIGALRLRDVDLAVEWRRTTRDVLTDLIGSGWSISGFARAGFYSLERTPAHGTTR</sequence>
<dbReference type="AlphaFoldDB" id="A0A916TK05"/>
<protein>
    <recommendedName>
        <fullName evidence="1">N-acetyltransferase domain-containing protein</fullName>
    </recommendedName>
</protein>
<feature type="domain" description="N-acetyltransferase" evidence="1">
    <location>
        <begin position="24"/>
        <end position="169"/>
    </location>
</feature>
<dbReference type="InterPro" id="IPR016181">
    <property type="entry name" value="Acyl_CoA_acyltransferase"/>
</dbReference>
<dbReference type="GO" id="GO:0016747">
    <property type="term" value="F:acyltransferase activity, transferring groups other than amino-acyl groups"/>
    <property type="evidence" value="ECO:0007669"/>
    <property type="project" value="InterPro"/>
</dbReference>
<name>A0A916TK05_9MICO</name>
<dbReference type="Proteomes" id="UP000636793">
    <property type="component" value="Unassembled WGS sequence"/>
</dbReference>
<reference evidence="2" key="1">
    <citation type="journal article" date="2014" name="Int. J. Syst. Evol. Microbiol.">
        <title>Complete genome sequence of Corynebacterium casei LMG S-19264T (=DSM 44701T), isolated from a smear-ripened cheese.</title>
        <authorList>
            <consortium name="US DOE Joint Genome Institute (JGI-PGF)"/>
            <person name="Walter F."/>
            <person name="Albersmeier A."/>
            <person name="Kalinowski J."/>
            <person name="Ruckert C."/>
        </authorList>
    </citation>
    <scope>NUCLEOTIDE SEQUENCE</scope>
    <source>
        <strain evidence="2">CGMCC 1.15085</strain>
    </source>
</reference>
<gene>
    <name evidence="2" type="ORF">GCM10011492_40030</name>
</gene>
<evidence type="ECO:0000313" key="2">
    <source>
        <dbReference type="EMBL" id="GGB44922.1"/>
    </source>
</evidence>
<evidence type="ECO:0000259" key="1">
    <source>
        <dbReference type="PROSITE" id="PS51186"/>
    </source>
</evidence>
<comment type="caution">
    <text evidence="2">The sequence shown here is derived from an EMBL/GenBank/DDBJ whole genome shotgun (WGS) entry which is preliminary data.</text>
</comment>
<dbReference type="PROSITE" id="PS51186">
    <property type="entry name" value="GNAT"/>
    <property type="match status" value="1"/>
</dbReference>
<dbReference type="InterPro" id="IPR000182">
    <property type="entry name" value="GNAT_dom"/>
</dbReference>
<dbReference type="SUPFAM" id="SSF55729">
    <property type="entry name" value="Acyl-CoA N-acyltransferases (Nat)"/>
    <property type="match status" value="1"/>
</dbReference>
<reference evidence="2" key="2">
    <citation type="submission" date="2020-09" db="EMBL/GenBank/DDBJ databases">
        <authorList>
            <person name="Sun Q."/>
            <person name="Zhou Y."/>
        </authorList>
    </citation>
    <scope>NUCLEOTIDE SEQUENCE</scope>
    <source>
        <strain evidence="2">CGMCC 1.15085</strain>
    </source>
</reference>
<dbReference type="Gene3D" id="3.40.630.30">
    <property type="match status" value="1"/>
</dbReference>
<evidence type="ECO:0000313" key="3">
    <source>
        <dbReference type="Proteomes" id="UP000636793"/>
    </source>
</evidence>
<proteinExistence type="predicted"/>
<dbReference type="InterPro" id="IPR038764">
    <property type="entry name" value="GNAT_N_AcTrfase_prd"/>
</dbReference>
<dbReference type="PANTHER" id="PTHR41700:SF1">
    <property type="entry name" value="N-ACETYLTRANSFERASE DOMAIN-CONTAINING PROTEIN"/>
    <property type="match status" value="1"/>
</dbReference>